<reference evidence="4" key="1">
    <citation type="submission" date="2016-06" db="EMBL/GenBank/DDBJ databases">
        <authorList>
            <person name="Varghese N."/>
            <person name="Submissions Spin"/>
        </authorList>
    </citation>
    <scope>NUCLEOTIDE SEQUENCE [LARGE SCALE GENOMIC DNA]</scope>
    <source>
        <strain evidence="4">DSM 45794</strain>
    </source>
</reference>
<gene>
    <name evidence="3" type="ORF">GA0070622_5920</name>
</gene>
<dbReference type="SUPFAM" id="SSF47413">
    <property type="entry name" value="lambda repressor-like DNA-binding domains"/>
    <property type="match status" value="1"/>
</dbReference>
<evidence type="ECO:0000313" key="4">
    <source>
        <dbReference type="Proteomes" id="UP000199558"/>
    </source>
</evidence>
<name>A0A1A9BHZ7_9ACTN</name>
<dbReference type="Gene3D" id="1.10.260.40">
    <property type="entry name" value="lambda repressor-like DNA-binding domains"/>
    <property type="match status" value="1"/>
</dbReference>
<organism evidence="3 4">
    <name type="scientific">Micromonospora sediminicola</name>
    <dbReference type="NCBI Taxonomy" id="946078"/>
    <lineage>
        <taxon>Bacteria</taxon>
        <taxon>Bacillati</taxon>
        <taxon>Actinomycetota</taxon>
        <taxon>Actinomycetes</taxon>
        <taxon>Micromonosporales</taxon>
        <taxon>Micromonosporaceae</taxon>
        <taxon>Micromonospora</taxon>
    </lineage>
</organism>
<dbReference type="GO" id="GO:0003677">
    <property type="term" value="F:DNA binding"/>
    <property type="evidence" value="ECO:0007669"/>
    <property type="project" value="InterPro"/>
</dbReference>
<dbReference type="Pfam" id="PF01381">
    <property type="entry name" value="HTH_3"/>
    <property type="match status" value="1"/>
</dbReference>
<evidence type="ECO:0000313" key="3">
    <source>
        <dbReference type="EMBL" id="SBT68808.1"/>
    </source>
</evidence>
<dbReference type="STRING" id="946078.GA0070622_5920"/>
<dbReference type="EMBL" id="FLRH01000004">
    <property type="protein sequence ID" value="SBT68808.1"/>
    <property type="molecule type" value="Genomic_DNA"/>
</dbReference>
<proteinExistence type="predicted"/>
<dbReference type="CDD" id="cd00093">
    <property type="entry name" value="HTH_XRE"/>
    <property type="match status" value="1"/>
</dbReference>
<evidence type="ECO:0000259" key="2">
    <source>
        <dbReference type="PROSITE" id="PS50943"/>
    </source>
</evidence>
<sequence>MSDGSNWRDVKAKARGVDPSWDDADRVARRGRLREQMLAAVSGAQLAEIRKQLGMTQAQLAEAAGLSQARISQIENGESVNLEILRAYVTGLGGHLDVVARIGNIRLDVA</sequence>
<protein>
    <submittedName>
        <fullName evidence="3">Helix-turn-helix</fullName>
    </submittedName>
</protein>
<dbReference type="InterPro" id="IPR010982">
    <property type="entry name" value="Lambda_DNA-bd_dom_sf"/>
</dbReference>
<keyword evidence="4" id="KW-1185">Reference proteome</keyword>
<dbReference type="PROSITE" id="PS50943">
    <property type="entry name" value="HTH_CROC1"/>
    <property type="match status" value="1"/>
</dbReference>
<feature type="domain" description="HTH cro/C1-type" evidence="2">
    <location>
        <begin position="46"/>
        <end position="99"/>
    </location>
</feature>
<dbReference type="RefSeq" id="WP_091582238.1">
    <property type="nucleotide sequence ID" value="NZ_FLRH01000004.1"/>
</dbReference>
<accession>A0A1A9BHZ7</accession>
<feature type="compositionally biased region" description="Basic and acidic residues" evidence="1">
    <location>
        <begin position="1"/>
        <end position="16"/>
    </location>
</feature>
<feature type="region of interest" description="Disordered" evidence="1">
    <location>
        <begin position="1"/>
        <end position="21"/>
    </location>
</feature>
<dbReference type="OrthoDB" id="4640255at2"/>
<dbReference type="Proteomes" id="UP000199558">
    <property type="component" value="Unassembled WGS sequence"/>
</dbReference>
<evidence type="ECO:0000256" key="1">
    <source>
        <dbReference type="SAM" id="MobiDB-lite"/>
    </source>
</evidence>
<dbReference type="InterPro" id="IPR001387">
    <property type="entry name" value="Cro/C1-type_HTH"/>
</dbReference>
<dbReference type="SMART" id="SM00530">
    <property type="entry name" value="HTH_XRE"/>
    <property type="match status" value="1"/>
</dbReference>
<dbReference type="AlphaFoldDB" id="A0A1A9BHZ7"/>